<evidence type="ECO:0000313" key="5">
    <source>
        <dbReference type="Proteomes" id="UP000681967"/>
    </source>
</evidence>
<evidence type="ECO:0000259" key="3">
    <source>
        <dbReference type="PROSITE" id="PS50222"/>
    </source>
</evidence>
<dbReference type="Pfam" id="PF13202">
    <property type="entry name" value="EF-hand_5"/>
    <property type="match status" value="2"/>
</dbReference>
<gene>
    <name evidence="4" type="ORF">BYL167_LOCUS30040</name>
</gene>
<organism evidence="4 5">
    <name type="scientific">Rotaria magnacalcarata</name>
    <dbReference type="NCBI Taxonomy" id="392030"/>
    <lineage>
        <taxon>Eukaryota</taxon>
        <taxon>Metazoa</taxon>
        <taxon>Spiralia</taxon>
        <taxon>Gnathifera</taxon>
        <taxon>Rotifera</taxon>
        <taxon>Eurotatoria</taxon>
        <taxon>Bdelloidea</taxon>
        <taxon>Philodinida</taxon>
        <taxon>Philodinidae</taxon>
        <taxon>Rotaria</taxon>
    </lineage>
</organism>
<evidence type="ECO:0000256" key="2">
    <source>
        <dbReference type="SAM" id="MobiDB-lite"/>
    </source>
</evidence>
<evidence type="ECO:0000256" key="1">
    <source>
        <dbReference type="ARBA" id="ARBA00022837"/>
    </source>
</evidence>
<reference evidence="4" key="1">
    <citation type="submission" date="2021-02" db="EMBL/GenBank/DDBJ databases">
        <authorList>
            <person name="Nowell W R."/>
        </authorList>
    </citation>
    <scope>NUCLEOTIDE SEQUENCE</scope>
</reference>
<dbReference type="InterPro" id="IPR002048">
    <property type="entry name" value="EF_hand_dom"/>
</dbReference>
<comment type="caution">
    <text evidence="4">The sequence shown here is derived from an EMBL/GenBank/DDBJ whole genome shotgun (WGS) entry which is preliminary data.</text>
</comment>
<evidence type="ECO:0000313" key="4">
    <source>
        <dbReference type="EMBL" id="CAF4364282.1"/>
    </source>
</evidence>
<dbReference type="InterPro" id="IPR011992">
    <property type="entry name" value="EF-hand-dom_pair"/>
</dbReference>
<dbReference type="EMBL" id="CAJOBH010047884">
    <property type="protein sequence ID" value="CAF4364282.1"/>
    <property type="molecule type" value="Genomic_DNA"/>
</dbReference>
<dbReference type="GO" id="GO:0005509">
    <property type="term" value="F:calcium ion binding"/>
    <property type="evidence" value="ECO:0007669"/>
    <property type="project" value="InterPro"/>
</dbReference>
<sequence>MDSAFQQADVNGDGRVDMNEFRNFISQSLGGGAGAGAGSSYESSGSYGAGTGAGFDASASFGAGAGAGAGAGGSSFESSSFESSSSGAGFGGGSDASFSVGGGFAGGASNYESSSSSAGFSGGDAGGAAFGSSGSSGTVVSQYATDAQGLFKDPNPQIIRRAAVGGVQTYTQNIKVRFLQPPPVPPPGPLIIKEVRPPQPPPPTPLRIRQQAPPLPTPPPLVLRERPPQPPASVASQTVIRRLGALPVPPRSVIIERLPPLPPKPRDIIIERWVPYGAQGKRRTIVQRAAAAVQYAQPRNVIIQYEPVQVRVLRQFQRLGVVPANPQAYLQQYGVQLLDASTLVQQARSAGVVEDISAPAGSSASVSGSSFGGSSGFGAGGAELVSSSFSSGGGAGFEGGAAAGFGGSSLESSSFSSGGAGGADSAFAQADTNHDGSLDQNEFRSFFNQQLGGAGGGSSFESSICAWSCLICDRVGSFAVLLRFYHAAFYYDFT</sequence>
<feature type="domain" description="EF-hand" evidence="3">
    <location>
        <begin position="1"/>
        <end position="31"/>
    </location>
</feature>
<proteinExistence type="predicted"/>
<dbReference type="PROSITE" id="PS50222">
    <property type="entry name" value="EF_HAND_2"/>
    <property type="match status" value="2"/>
</dbReference>
<protein>
    <recommendedName>
        <fullName evidence="3">EF-hand domain-containing protein</fullName>
    </recommendedName>
</protein>
<dbReference type="AlphaFoldDB" id="A0A8S2V2P6"/>
<dbReference type="Proteomes" id="UP000681967">
    <property type="component" value="Unassembled WGS sequence"/>
</dbReference>
<dbReference type="SUPFAM" id="SSF47473">
    <property type="entry name" value="EF-hand"/>
    <property type="match status" value="1"/>
</dbReference>
<dbReference type="InterPro" id="IPR018247">
    <property type="entry name" value="EF_Hand_1_Ca_BS"/>
</dbReference>
<accession>A0A8S2V2P6</accession>
<name>A0A8S2V2P6_9BILA</name>
<dbReference type="PROSITE" id="PS00018">
    <property type="entry name" value="EF_HAND_1"/>
    <property type="match status" value="2"/>
</dbReference>
<dbReference type="PANTHER" id="PTHR40903">
    <property type="entry name" value="GLYCINE-RICH CELL WALL STRUCTURAL PROTEIN 1-LIKE"/>
    <property type="match status" value="1"/>
</dbReference>
<dbReference type="SMART" id="SM00054">
    <property type="entry name" value="EFh"/>
    <property type="match status" value="2"/>
</dbReference>
<keyword evidence="1" id="KW-0106">Calcium</keyword>
<feature type="domain" description="EF-hand" evidence="3">
    <location>
        <begin position="423"/>
        <end position="453"/>
    </location>
</feature>
<dbReference type="PANTHER" id="PTHR40903:SF1">
    <property type="entry name" value="HYPHALLY REGULATED CELL WALL PROTEIN 3"/>
    <property type="match status" value="1"/>
</dbReference>
<feature type="region of interest" description="Disordered" evidence="2">
    <location>
        <begin position="194"/>
        <end position="235"/>
    </location>
</feature>